<dbReference type="InterPro" id="IPR050751">
    <property type="entry name" value="ECM_structural_protein"/>
</dbReference>
<comment type="caution">
    <text evidence="14">Lacks conserved residue(s) required for the propagation of feature annotation.</text>
</comment>
<dbReference type="PROSITE" id="PS00010">
    <property type="entry name" value="ASX_HYDROXYL"/>
    <property type="match status" value="13"/>
</dbReference>
<evidence type="ECO:0000256" key="8">
    <source>
        <dbReference type="ARBA" id="ARBA00022737"/>
    </source>
</evidence>
<keyword evidence="9 16" id="KW-1133">Transmembrane helix</keyword>
<dbReference type="PANTHER" id="PTHR24034">
    <property type="entry name" value="EGF-LIKE DOMAIN-CONTAINING PROTEIN"/>
    <property type="match status" value="1"/>
</dbReference>
<dbReference type="SUPFAM" id="SSF57184">
    <property type="entry name" value="Growth factor receptor domain"/>
    <property type="match status" value="9"/>
</dbReference>
<organism evidence="21 22">
    <name type="scientific">Patella caerulea</name>
    <name type="common">Rayed Mediterranean limpet</name>
    <dbReference type="NCBI Taxonomy" id="87958"/>
    <lineage>
        <taxon>Eukaryota</taxon>
        <taxon>Metazoa</taxon>
        <taxon>Spiralia</taxon>
        <taxon>Lophotrochozoa</taxon>
        <taxon>Mollusca</taxon>
        <taxon>Gastropoda</taxon>
        <taxon>Patellogastropoda</taxon>
        <taxon>Patelloidea</taxon>
        <taxon>Patellidae</taxon>
        <taxon>Patella</taxon>
    </lineage>
</organism>
<keyword evidence="6 16" id="KW-0812">Transmembrane</keyword>
<evidence type="ECO:0000256" key="4">
    <source>
        <dbReference type="ARBA" id="ARBA00022536"/>
    </source>
</evidence>
<keyword evidence="7 17" id="KW-0732">Signal</keyword>
<dbReference type="SMART" id="SM00216">
    <property type="entry name" value="VWD"/>
    <property type="match status" value="1"/>
</dbReference>
<reference evidence="21 22" key="1">
    <citation type="submission" date="2024-01" db="EMBL/GenBank/DDBJ databases">
        <title>The genome of the rayed Mediterranean limpet Patella caerulea (Linnaeus, 1758).</title>
        <authorList>
            <person name="Anh-Thu Weber A."/>
            <person name="Halstead-Nussloch G."/>
        </authorList>
    </citation>
    <scope>NUCLEOTIDE SEQUENCE [LARGE SCALE GENOMIC DNA]</scope>
    <source>
        <strain evidence="21">AATW-2023a</strain>
        <tissue evidence="21">Whole specimen</tissue>
    </source>
</reference>
<dbReference type="Pfam" id="PF14670">
    <property type="entry name" value="FXa_inhibition"/>
    <property type="match status" value="2"/>
</dbReference>
<dbReference type="PROSITE" id="PS51233">
    <property type="entry name" value="VWFD"/>
    <property type="match status" value="1"/>
</dbReference>
<evidence type="ECO:0000256" key="9">
    <source>
        <dbReference type="ARBA" id="ARBA00022989"/>
    </source>
</evidence>
<feature type="disulfide bond" evidence="14">
    <location>
        <begin position="926"/>
        <end position="936"/>
    </location>
</feature>
<dbReference type="Pfam" id="PF06119">
    <property type="entry name" value="NIDO"/>
    <property type="match status" value="1"/>
</dbReference>
<dbReference type="Proteomes" id="UP001347796">
    <property type="component" value="Unassembled WGS sequence"/>
</dbReference>
<feature type="domain" description="EGF-like" evidence="18">
    <location>
        <begin position="1837"/>
        <end position="1877"/>
    </location>
</feature>
<evidence type="ECO:0000256" key="10">
    <source>
        <dbReference type="ARBA" id="ARBA00023136"/>
    </source>
</evidence>
<dbReference type="InterPro" id="IPR049883">
    <property type="entry name" value="NOTCH1_EGF-like"/>
</dbReference>
<feature type="domain" description="EGF-like" evidence="18">
    <location>
        <begin position="1041"/>
        <end position="1081"/>
    </location>
</feature>
<keyword evidence="10 16" id="KW-0472">Membrane</keyword>
<evidence type="ECO:0000256" key="7">
    <source>
        <dbReference type="ARBA" id="ARBA00022729"/>
    </source>
</evidence>
<dbReference type="PROSITE" id="PS50856">
    <property type="entry name" value="AMOP"/>
    <property type="match status" value="1"/>
</dbReference>
<dbReference type="InterPro" id="IPR000152">
    <property type="entry name" value="EGF-type_Asp/Asn_hydroxyl_site"/>
</dbReference>
<dbReference type="InterPro" id="IPR001846">
    <property type="entry name" value="VWF_type-D"/>
</dbReference>
<accession>A0AAN8Q2B5</accession>
<feature type="domain" description="EGF-like" evidence="18">
    <location>
        <begin position="922"/>
        <end position="957"/>
    </location>
</feature>
<feature type="domain" description="AMOP" evidence="19">
    <location>
        <begin position="321"/>
        <end position="447"/>
    </location>
</feature>
<keyword evidence="11 14" id="KW-1015">Disulfide bond</keyword>
<evidence type="ECO:0000256" key="13">
    <source>
        <dbReference type="ARBA" id="ARBA00023180"/>
    </source>
</evidence>
<evidence type="ECO:0000256" key="3">
    <source>
        <dbReference type="ARBA" id="ARBA00022525"/>
    </source>
</evidence>
<dbReference type="GO" id="GO:0005509">
    <property type="term" value="F:calcium ion binding"/>
    <property type="evidence" value="ECO:0007669"/>
    <property type="project" value="InterPro"/>
</dbReference>
<dbReference type="GO" id="GO:0006897">
    <property type="term" value="P:endocytosis"/>
    <property type="evidence" value="ECO:0007669"/>
    <property type="project" value="UniProtKB-KW"/>
</dbReference>
<evidence type="ECO:0000256" key="11">
    <source>
        <dbReference type="ARBA" id="ARBA00023157"/>
    </source>
</evidence>
<dbReference type="CDD" id="cd00054">
    <property type="entry name" value="EGF_CA"/>
    <property type="match status" value="8"/>
</dbReference>
<feature type="domain" description="EGF-like" evidence="18">
    <location>
        <begin position="1715"/>
        <end position="1756"/>
    </location>
</feature>
<protein>
    <submittedName>
        <fullName evidence="21">Uncharacterized protein</fullName>
    </submittedName>
</protein>
<dbReference type="InterPro" id="IPR003886">
    <property type="entry name" value="NIDO_dom"/>
</dbReference>
<dbReference type="EMBL" id="JAZGQO010000007">
    <property type="protein sequence ID" value="KAK6180960.1"/>
    <property type="molecule type" value="Genomic_DNA"/>
</dbReference>
<dbReference type="GO" id="GO:0007160">
    <property type="term" value="P:cell-matrix adhesion"/>
    <property type="evidence" value="ECO:0007669"/>
    <property type="project" value="InterPro"/>
</dbReference>
<keyword evidence="3" id="KW-0964">Secreted</keyword>
<feature type="transmembrane region" description="Helical" evidence="16">
    <location>
        <begin position="2079"/>
        <end position="2103"/>
    </location>
</feature>
<feature type="compositionally biased region" description="Polar residues" evidence="15">
    <location>
        <begin position="2224"/>
        <end position="2235"/>
    </location>
</feature>
<feature type="domain" description="EGF-like" evidence="18">
    <location>
        <begin position="1542"/>
        <end position="1582"/>
    </location>
</feature>
<evidence type="ECO:0000256" key="6">
    <source>
        <dbReference type="ARBA" id="ARBA00022692"/>
    </source>
</evidence>
<sequence length="2235" mass="242296">MGAFKDINICRQVLVVLLLLKFGNTIYVKDTQEDVNFKDLLQTKSFLPDGSNGGDLLYSTAEFSVGELLEDESLLPANEHLLSRPKRQTDTEGSGGGIIDETLPPPALFETSAFEDTVAGDDVVSAIVTSDAGVPFGNTLETEMFVGSNGIVSLGEAVNSPFPQADKAGNFLAGYWADIDQTTGGSIAYKVYDRAEGGSNINLLGFSFLVNQYYGIPTLNFQATWALLVSYNSVNQHKGPPTQEVTFQIILLTNGFDSYAMYLYKDGGMNWFQQLGTVFIGYSVAGSFNRILYSGTPAAFQIDQFVGNTGTRAFWIFKVGTAPNPAQECLNWYFRSSGNSVIRSAINRLPNCPCNIRSALRSYRFYDSRGDNLCFRRFLSFRTYPALRVCCYNRRTGVVDIAGSFNSSVSLAYGPFIPQLHQSEDILPRIKCCSESNIFCNLYRELRPVGRCRIRFRPRRAWMFGDPHVATLDGEDFTFNGLGEYTMLRIQSENFVLQARTAQVENSAGTLTNATVFSAFAARDDNGMTFQVELNRTKNGMNIFGNGEDLTRSFYEQEGFDKTFGNGSLTVSRSTDTTVQANFGESDISLSVKVGTKLLEFSITVPDDYRTETAGLMGNFNGDDSDDFALPNGTVLPSNLTERQIYHDFGQKWLITPSESVFQYDTRKGPTDFSFPGFVPIFLENQTEAVKNESYSVCGGSTNLPCIYDFIATGNRAVALETRNFSSEADRINDEIANTSPEINGTTMLNATVGEESIITVVGTDAEDGDGVTYTVVDQPDSAFSFNNQTKVATWTPADTNPVSISFVVKDSKDALSGPLNVQVRLCSGCNGRGTCDHSRTIQPRDETDNPLFQLVACICNTGWEGADCNSDIDACVNAPCLVGQTCTDRPAANHTVSNIGYDCSPCPDGYSEQGDSPKCTDVNECNTTNNCDQVCKNTEGSYTCSCNDGYRKQGFGTCVDINECDERSNGCDQLCTNTEGSFNCSCRSGYELAADSKSCNEASGSSTCLPSINCTHGCSDNECFCRIGFTLNSDNTTCDDEDECARNPNPCTQTCTNTAGSYTCSCLTGFVLASDGILCEECPIFTYGDGCRQTCDCSANGIACDKVRGCICKTGWRGENCTTDIDECTEGTFNCTADTTCDNTDGSYQCLCQSGYQKVNGNCQDTDECLDSSLNSCQQLCNNNLGSFACACEAGYKTDPANPQQCIDIDECSVGSSGCNQFCDNLVGSFNCRCEFGYALAGDRRTCELVEEVCAKFTNLNCSYACNVSLSGETPNCYCQSGYRLANDQETCLDIDECASPSTNLCSDTCTNQPGSYSCSCPIGKKLENDQRTCSDCDDSHWGENCANECGCGIGASRCDKITGCVCKNGWQGDKCQQDVDECNTVGICPQLSTCRNTPGNYSCDCREGYNLMSDTCQDIDECSSNTLTVCDTFCNNTIGSFICSCNPGFIFRSGSCQDIDECTTGTHNCDHTCRNVAGSFACECRTGYRINADMANKCDAPTTSSCSLSCDNCEQLTNGTERCFCTRGFELDADMSNCSDINECSVNPCSGGVCSQGGPGEFTCACPDGFQLDADQVTCKECPQGTYGPGCASTCDCFDATTTSCSNVNGSCSCVDGWQGTQCDEDKDECTTAPVPDCGPKASCLNTNGSFICKCNTGYFKSNGICVECDDTHWGDNCQETCQCVAGHVLSCSKTDGTCNCTDQWTGNTCQTDVDECQNQTICGTSSSQCVNVDGGYRCDCQDGYMKDANGNCQDKDECVDLPCALHEVCTNTIGNYTCTCPQGFTVVAQVCTDNNECGVNNGGCQQNCVNQNGTFKCECRSGYTLNNDSITCADIDECTTANICPKNLEVCKNVPGSFDCVCQDGYSLENAFCVDTDECNTNNGGCDQVCNNTVGSYSCSCNAGFTPNNDNKTCSDNFRVNVTLTVQDINNETRFLSDNTSADYKRVFDKLQQSLTDYFRPRVPDFFAIIIFALRPGSIEIDYQLVVRSLNGNTPNSTTDISTAIKALYDTGSLEVDGTKYPLNALTVNGVPVPGLSVCQVYGAVQGECSGEQVCDTDANGKPYCRAPKEDTSNDLIIGLGVGLPLFFLLFAIICVLVYLKIRSKNKQTRQNLIHESHPSYLFAGSLPKRSSHSAANYMPYIPDGYSVASSSSESGYKHKPKKTKGRDDFLDSAWYENGNSASNGNGAAESNFSWDYLHRMLNPDSRFEIQRPVIDGTPNPAFNSNDRNSRA</sequence>
<keyword evidence="22" id="KW-1185">Reference proteome</keyword>
<feature type="domain" description="EGF-like" evidence="18">
    <location>
        <begin position="1125"/>
        <end position="1165"/>
    </location>
</feature>
<proteinExistence type="predicted"/>
<dbReference type="FunFam" id="2.10.25.10:FF:000009">
    <property type="entry name" value="Low-density lipoprotein receptor isoform 1"/>
    <property type="match status" value="1"/>
</dbReference>
<dbReference type="Gene3D" id="2.60.40.10">
    <property type="entry name" value="Immunoglobulins"/>
    <property type="match status" value="1"/>
</dbReference>
<evidence type="ECO:0000256" key="14">
    <source>
        <dbReference type="PROSITE-ProRule" id="PRU00076"/>
    </source>
</evidence>
<dbReference type="InterPro" id="IPR005533">
    <property type="entry name" value="AMOP_dom"/>
</dbReference>
<dbReference type="SMART" id="SM00179">
    <property type="entry name" value="EGF_CA"/>
    <property type="match status" value="18"/>
</dbReference>
<feature type="domain" description="EGF-like" evidence="18">
    <location>
        <begin position="1628"/>
        <end position="1667"/>
    </location>
</feature>
<feature type="domain" description="EGF-like" evidence="18">
    <location>
        <begin position="1757"/>
        <end position="1795"/>
    </location>
</feature>
<keyword evidence="8" id="KW-0677">Repeat</keyword>
<dbReference type="InterPro" id="IPR018097">
    <property type="entry name" value="EGF_Ca-bd_CS"/>
</dbReference>
<keyword evidence="13" id="KW-0325">Glycoprotein</keyword>
<evidence type="ECO:0000256" key="5">
    <source>
        <dbReference type="ARBA" id="ARBA00022583"/>
    </source>
</evidence>
<evidence type="ECO:0000313" key="22">
    <source>
        <dbReference type="Proteomes" id="UP001347796"/>
    </source>
</evidence>
<evidence type="ECO:0000256" key="2">
    <source>
        <dbReference type="ARBA" id="ARBA00004613"/>
    </source>
</evidence>
<evidence type="ECO:0000256" key="12">
    <source>
        <dbReference type="ARBA" id="ARBA00023170"/>
    </source>
</evidence>
<feature type="region of interest" description="Disordered" evidence="15">
    <location>
        <begin position="2213"/>
        <end position="2235"/>
    </location>
</feature>
<dbReference type="PROSITE" id="PS50026">
    <property type="entry name" value="EGF_3"/>
    <property type="match status" value="10"/>
</dbReference>
<evidence type="ECO:0000256" key="15">
    <source>
        <dbReference type="SAM" id="MobiDB-lite"/>
    </source>
</evidence>
<evidence type="ECO:0000313" key="21">
    <source>
        <dbReference type="EMBL" id="KAK6180960.1"/>
    </source>
</evidence>
<dbReference type="GO" id="GO:0071944">
    <property type="term" value="C:cell periphery"/>
    <property type="evidence" value="ECO:0007669"/>
    <property type="project" value="UniProtKB-ARBA"/>
</dbReference>
<dbReference type="FunFam" id="2.10.25.10:FF:000005">
    <property type="entry name" value="Fibrillin 2"/>
    <property type="match status" value="1"/>
</dbReference>
<feature type="signal peptide" evidence="17">
    <location>
        <begin position="1"/>
        <end position="25"/>
    </location>
</feature>
<dbReference type="Pfam" id="PF07645">
    <property type="entry name" value="EGF_CA"/>
    <property type="match status" value="14"/>
</dbReference>
<evidence type="ECO:0000256" key="16">
    <source>
        <dbReference type="SAM" id="Phobius"/>
    </source>
</evidence>
<dbReference type="SMART" id="SM00181">
    <property type="entry name" value="EGF"/>
    <property type="match status" value="26"/>
</dbReference>
<dbReference type="FunFam" id="2.10.25.10:FF:000014">
    <property type="entry name" value="Latent-transforming growth factor beta-binding protein 3"/>
    <property type="match status" value="2"/>
</dbReference>
<feature type="domain" description="VWFD" evidence="20">
    <location>
        <begin position="459"/>
        <end position="661"/>
    </location>
</feature>
<dbReference type="FunFam" id="2.10.25.10:FF:000038">
    <property type="entry name" value="Fibrillin 2"/>
    <property type="match status" value="1"/>
</dbReference>
<keyword evidence="4 14" id="KW-0245">EGF-like domain</keyword>
<feature type="region of interest" description="Disordered" evidence="15">
    <location>
        <begin position="79"/>
        <end position="101"/>
    </location>
</feature>
<feature type="domain" description="EGF-like" evidence="18">
    <location>
        <begin position="1380"/>
        <end position="1419"/>
    </location>
</feature>
<evidence type="ECO:0000256" key="1">
    <source>
        <dbReference type="ARBA" id="ARBA00004479"/>
    </source>
</evidence>
<comment type="subcellular location">
    <subcellularLocation>
        <location evidence="1">Membrane</location>
        <topology evidence="1">Single-pass type I membrane protein</topology>
    </subcellularLocation>
    <subcellularLocation>
        <location evidence="2">Secreted</location>
    </subcellularLocation>
</comment>
<keyword evidence="5" id="KW-0254">Endocytosis</keyword>
<feature type="domain" description="EGF-like" evidence="18">
    <location>
        <begin position="1295"/>
        <end position="1336"/>
    </location>
</feature>
<comment type="caution">
    <text evidence="21">The sequence shown here is derived from an EMBL/GenBank/DDBJ whole genome shotgun (WGS) entry which is preliminary data.</text>
</comment>
<gene>
    <name evidence="21" type="ORF">SNE40_008919</name>
</gene>
<dbReference type="FunFam" id="2.10.25.10:FF:000240">
    <property type="entry name" value="Vitamin K-dependent protein S"/>
    <property type="match status" value="1"/>
</dbReference>
<dbReference type="FunFam" id="2.10.25.10:FF:000010">
    <property type="entry name" value="Pro-epidermal growth factor"/>
    <property type="match status" value="1"/>
</dbReference>
<dbReference type="GO" id="GO:0005576">
    <property type="term" value="C:extracellular region"/>
    <property type="evidence" value="ECO:0007669"/>
    <property type="project" value="UniProtKB-SubCell"/>
</dbReference>
<evidence type="ECO:0000259" key="19">
    <source>
        <dbReference type="PROSITE" id="PS50856"/>
    </source>
</evidence>
<keyword evidence="12" id="KW-0675">Receptor</keyword>
<dbReference type="SUPFAM" id="SSF57196">
    <property type="entry name" value="EGF/Laminin"/>
    <property type="match status" value="1"/>
</dbReference>
<evidence type="ECO:0000259" key="20">
    <source>
        <dbReference type="PROSITE" id="PS51233"/>
    </source>
</evidence>
<feature type="chain" id="PRO_5042900718" evidence="17">
    <location>
        <begin position="26"/>
        <end position="2235"/>
    </location>
</feature>
<name>A0AAN8Q2B5_PATCE</name>
<evidence type="ECO:0000259" key="18">
    <source>
        <dbReference type="PROSITE" id="PS50026"/>
    </source>
</evidence>
<dbReference type="InterPro" id="IPR001881">
    <property type="entry name" value="EGF-like_Ca-bd_dom"/>
</dbReference>
<dbReference type="SMART" id="SM00539">
    <property type="entry name" value="NIDO"/>
    <property type="match status" value="1"/>
</dbReference>
<dbReference type="FunFam" id="2.10.25.10:FF:000037">
    <property type="entry name" value="Signal peptide, CUB domain and EGF-like domain-containing 2"/>
    <property type="match status" value="1"/>
</dbReference>
<dbReference type="Gene3D" id="2.10.25.10">
    <property type="entry name" value="Laminin"/>
    <property type="match status" value="19"/>
</dbReference>
<dbReference type="PROSITE" id="PS01186">
    <property type="entry name" value="EGF_2"/>
    <property type="match status" value="12"/>
</dbReference>
<dbReference type="GO" id="GO:0016020">
    <property type="term" value="C:membrane"/>
    <property type="evidence" value="ECO:0007669"/>
    <property type="project" value="UniProtKB-SubCell"/>
</dbReference>
<dbReference type="InterPro" id="IPR000742">
    <property type="entry name" value="EGF"/>
</dbReference>
<dbReference type="InterPro" id="IPR009030">
    <property type="entry name" value="Growth_fac_rcpt_cys_sf"/>
</dbReference>
<dbReference type="PANTHER" id="PTHR24034:SF209">
    <property type="entry name" value="EGF-LIKE DOMAIN-CONTAINING PROTEIN"/>
    <property type="match status" value="1"/>
</dbReference>
<dbReference type="FunFam" id="2.10.25.10:FF:000119">
    <property type="entry name" value="vitamin K-dependent protein S"/>
    <property type="match status" value="1"/>
</dbReference>
<dbReference type="InterPro" id="IPR013783">
    <property type="entry name" value="Ig-like_fold"/>
</dbReference>
<feature type="disulfide bond" evidence="14">
    <location>
        <begin position="1546"/>
        <end position="1556"/>
    </location>
</feature>
<dbReference type="PROSITE" id="PS01187">
    <property type="entry name" value="EGF_CA"/>
    <property type="match status" value="6"/>
</dbReference>
<evidence type="ECO:0000256" key="17">
    <source>
        <dbReference type="SAM" id="SignalP"/>
    </source>
</evidence>